<name>A0A426XRA0_ENSVE</name>
<reference evidence="2 3" key="1">
    <citation type="journal article" date="2014" name="Agronomy (Basel)">
        <title>A Draft Genome Sequence for Ensete ventricosum, the Drought-Tolerant Tree Against Hunger.</title>
        <authorList>
            <person name="Harrison J."/>
            <person name="Moore K.A."/>
            <person name="Paszkiewicz K."/>
            <person name="Jones T."/>
            <person name="Grant M."/>
            <person name="Ambacheew D."/>
            <person name="Muzemil S."/>
            <person name="Studholme D.J."/>
        </authorList>
    </citation>
    <scope>NUCLEOTIDE SEQUENCE [LARGE SCALE GENOMIC DNA]</scope>
</reference>
<evidence type="ECO:0000313" key="2">
    <source>
        <dbReference type="EMBL" id="RRT41945.1"/>
    </source>
</evidence>
<accession>A0A426XRA0</accession>
<dbReference type="AlphaFoldDB" id="A0A426XRA0"/>
<gene>
    <name evidence="2" type="ORF">B296_00056076</name>
</gene>
<proteinExistence type="predicted"/>
<sequence length="83" mass="9239">MRRRLIFPRWDEGKVSSCLSARGRGCCLVFQRGDEAAPIRTLEDEGSPRLPARGRRAALSSHAGTRQRLVLPPEDEASPRLPT</sequence>
<protein>
    <submittedName>
        <fullName evidence="2">Uncharacterized protein</fullName>
    </submittedName>
</protein>
<evidence type="ECO:0000313" key="3">
    <source>
        <dbReference type="Proteomes" id="UP000287651"/>
    </source>
</evidence>
<feature type="region of interest" description="Disordered" evidence="1">
    <location>
        <begin position="44"/>
        <end position="83"/>
    </location>
</feature>
<dbReference type="EMBL" id="AMZH03018176">
    <property type="protein sequence ID" value="RRT41945.1"/>
    <property type="molecule type" value="Genomic_DNA"/>
</dbReference>
<dbReference type="Proteomes" id="UP000287651">
    <property type="component" value="Unassembled WGS sequence"/>
</dbReference>
<comment type="caution">
    <text evidence="2">The sequence shown here is derived from an EMBL/GenBank/DDBJ whole genome shotgun (WGS) entry which is preliminary data.</text>
</comment>
<evidence type="ECO:0000256" key="1">
    <source>
        <dbReference type="SAM" id="MobiDB-lite"/>
    </source>
</evidence>
<organism evidence="2 3">
    <name type="scientific">Ensete ventricosum</name>
    <name type="common">Abyssinian banana</name>
    <name type="synonym">Musa ensete</name>
    <dbReference type="NCBI Taxonomy" id="4639"/>
    <lineage>
        <taxon>Eukaryota</taxon>
        <taxon>Viridiplantae</taxon>
        <taxon>Streptophyta</taxon>
        <taxon>Embryophyta</taxon>
        <taxon>Tracheophyta</taxon>
        <taxon>Spermatophyta</taxon>
        <taxon>Magnoliopsida</taxon>
        <taxon>Liliopsida</taxon>
        <taxon>Zingiberales</taxon>
        <taxon>Musaceae</taxon>
        <taxon>Ensete</taxon>
    </lineage>
</organism>